<feature type="active site" description="N6-AMP-lysine intermediate" evidence="14">
    <location>
        <position position="249"/>
    </location>
</feature>
<accession>A0A915SYF6</accession>
<evidence type="ECO:0000256" key="14">
    <source>
        <dbReference type="HAMAP-Rule" id="MF_00407"/>
    </source>
</evidence>
<evidence type="ECO:0000256" key="5">
    <source>
        <dbReference type="ARBA" id="ARBA00022705"/>
    </source>
</evidence>
<evidence type="ECO:0000256" key="1">
    <source>
        <dbReference type="ARBA" id="ARBA00007572"/>
    </source>
</evidence>
<keyword evidence="12 14" id="KW-0234">DNA repair</keyword>
<dbReference type="PROSITE" id="PS00697">
    <property type="entry name" value="DNA_LIGASE_A1"/>
    <property type="match status" value="1"/>
</dbReference>
<feature type="binding site" evidence="14">
    <location>
        <position position="414"/>
    </location>
    <ligand>
        <name>ATP</name>
        <dbReference type="ChEBI" id="CHEBI:30616"/>
    </ligand>
</feature>
<dbReference type="SUPFAM" id="SSF50249">
    <property type="entry name" value="Nucleic acid-binding proteins"/>
    <property type="match status" value="1"/>
</dbReference>
<evidence type="ECO:0000256" key="11">
    <source>
        <dbReference type="ARBA" id="ARBA00023172"/>
    </source>
</evidence>
<keyword evidence="8 14" id="KW-0227">DNA damage</keyword>
<dbReference type="GO" id="GO:0006281">
    <property type="term" value="P:DNA repair"/>
    <property type="evidence" value="ECO:0007669"/>
    <property type="project" value="UniProtKB-UniRule"/>
</dbReference>
<dbReference type="GO" id="GO:0003910">
    <property type="term" value="F:DNA ligase (ATP) activity"/>
    <property type="evidence" value="ECO:0007669"/>
    <property type="project" value="UniProtKB-UniRule"/>
</dbReference>
<evidence type="ECO:0000256" key="9">
    <source>
        <dbReference type="ARBA" id="ARBA00022840"/>
    </source>
</evidence>
<dbReference type="FunFam" id="1.10.3260.10:FF:000007">
    <property type="entry name" value="DNA ligase"/>
    <property type="match status" value="1"/>
</dbReference>
<feature type="binding site" evidence="14">
    <location>
        <position position="247"/>
    </location>
    <ligand>
        <name>ATP</name>
        <dbReference type="ChEBI" id="CHEBI:30616"/>
    </ligand>
</feature>
<dbReference type="InterPro" id="IPR012308">
    <property type="entry name" value="DNA_ligase_ATP-dep_N"/>
</dbReference>
<keyword evidence="18" id="KW-1185">Reference proteome</keyword>
<evidence type="ECO:0000256" key="10">
    <source>
        <dbReference type="ARBA" id="ARBA00022842"/>
    </source>
</evidence>
<gene>
    <name evidence="14" type="primary">lig</name>
    <name evidence="17" type="ORF">MJ1_0623</name>
</gene>
<keyword evidence="9 14" id="KW-0067">ATP-binding</keyword>
<dbReference type="GO" id="GO:0046872">
    <property type="term" value="F:metal ion binding"/>
    <property type="evidence" value="ECO:0007669"/>
    <property type="project" value="UniProtKB-KW"/>
</dbReference>
<dbReference type="EC" id="6.5.1.1" evidence="14"/>
<evidence type="ECO:0000256" key="12">
    <source>
        <dbReference type="ARBA" id="ARBA00023204"/>
    </source>
</evidence>
<dbReference type="RefSeq" id="WP_258393082.1">
    <property type="nucleotide sequence ID" value="NZ_AP019769.1"/>
</dbReference>
<feature type="domain" description="ATP-dependent DNA ligase family profile" evidence="16">
    <location>
        <begin position="327"/>
        <end position="455"/>
    </location>
</feature>
<dbReference type="NCBIfam" id="TIGR00574">
    <property type="entry name" value="dnl1"/>
    <property type="match status" value="1"/>
</dbReference>
<dbReference type="KEGG" id="naer:MJ1_0623"/>
<dbReference type="SUPFAM" id="SSF56091">
    <property type="entry name" value="DNA ligase/mRNA capping enzyme, catalytic domain"/>
    <property type="match status" value="1"/>
</dbReference>
<protein>
    <recommendedName>
        <fullName evidence="2 14">DNA ligase</fullName>
        <ecNumber evidence="14">6.5.1.1</ecNumber>
    </recommendedName>
    <alternativeName>
        <fullName evidence="14">Polydeoxyribonucleotide synthase [ATP]</fullName>
    </alternativeName>
</protein>
<proteinExistence type="inferred from homology"/>
<dbReference type="GO" id="GO:0005524">
    <property type="term" value="F:ATP binding"/>
    <property type="evidence" value="ECO:0007669"/>
    <property type="project" value="UniProtKB-UniRule"/>
</dbReference>
<dbReference type="HAMAP" id="MF_00407">
    <property type="entry name" value="DNA_ligase"/>
    <property type="match status" value="1"/>
</dbReference>
<evidence type="ECO:0000313" key="17">
    <source>
        <dbReference type="EMBL" id="BBL45770.1"/>
    </source>
</evidence>
<keyword evidence="3 14" id="KW-0436">Ligase</keyword>
<keyword evidence="10 14" id="KW-0460">Magnesium</keyword>
<dbReference type="EMBL" id="AP019769">
    <property type="protein sequence ID" value="BBL45770.1"/>
    <property type="molecule type" value="Genomic_DNA"/>
</dbReference>
<dbReference type="CDD" id="cd07901">
    <property type="entry name" value="Adenylation_DNA_ligase_Arch_LigB"/>
    <property type="match status" value="1"/>
</dbReference>
<dbReference type="InterPro" id="IPR012310">
    <property type="entry name" value="DNA_ligase_ATP-dep_cent"/>
</dbReference>
<evidence type="ECO:0000256" key="7">
    <source>
        <dbReference type="ARBA" id="ARBA00022741"/>
    </source>
</evidence>
<keyword evidence="5 14" id="KW-0235">DNA replication</keyword>
<dbReference type="GO" id="GO:0051301">
    <property type="term" value="P:cell division"/>
    <property type="evidence" value="ECO:0007669"/>
    <property type="project" value="UniProtKB-KW"/>
</dbReference>
<dbReference type="Pfam" id="PF04675">
    <property type="entry name" value="DNA_ligase_A_N"/>
    <property type="match status" value="1"/>
</dbReference>
<keyword evidence="11 14" id="KW-0233">DNA recombination</keyword>
<evidence type="ECO:0000256" key="13">
    <source>
        <dbReference type="ARBA" id="ARBA00023306"/>
    </source>
</evidence>
<reference evidence="18" key="1">
    <citation type="journal article" date="2022" name="Int. J. Syst. Evol. Microbiol.">
        <title>Nanobdella aerobiophila gen. nov., sp. nov., a thermoacidophilic, obligate ectosymbiotic archaeon, and proposal of Nanobdellaceae fam. nov., Nanobdellales ord. nov. and Nanobdellia class. nov.</title>
        <authorList>
            <person name="Kato S."/>
            <person name="Ogasawara A."/>
            <person name="Itoh T."/>
            <person name="Sakai H.D."/>
            <person name="Shimizu M."/>
            <person name="Yuki M."/>
            <person name="Kaneko M."/>
            <person name="Takashina T."/>
            <person name="Ohkuma M."/>
        </authorList>
    </citation>
    <scope>NUCLEOTIDE SEQUENCE [LARGE SCALE GENOMIC DNA]</scope>
    <source>
        <strain evidence="18">MJ1</strain>
    </source>
</reference>
<dbReference type="Pfam" id="PF01068">
    <property type="entry name" value="DNA_ligase_A_M"/>
    <property type="match status" value="1"/>
</dbReference>
<dbReference type="GO" id="GO:0006273">
    <property type="term" value="P:lagging strand elongation"/>
    <property type="evidence" value="ECO:0007669"/>
    <property type="project" value="TreeGrafter"/>
</dbReference>
<keyword evidence="6 14" id="KW-0479">Metal-binding</keyword>
<dbReference type="InterPro" id="IPR000977">
    <property type="entry name" value="DNA_ligase_ATP-dep"/>
</dbReference>
<keyword evidence="7 14" id="KW-0547">Nucleotide-binding</keyword>
<dbReference type="PANTHER" id="PTHR45674:SF7">
    <property type="entry name" value="DNA LIGASE"/>
    <property type="match status" value="1"/>
</dbReference>
<dbReference type="SUPFAM" id="SSF117018">
    <property type="entry name" value="ATP-dependent DNA ligase DNA-binding domain"/>
    <property type="match status" value="1"/>
</dbReference>
<name>A0A915SYF6_9ARCH</name>
<dbReference type="InterPro" id="IPR036599">
    <property type="entry name" value="DNA_ligase_N_sf"/>
</dbReference>
<evidence type="ECO:0000256" key="4">
    <source>
        <dbReference type="ARBA" id="ARBA00022618"/>
    </source>
</evidence>
<evidence type="ECO:0000256" key="3">
    <source>
        <dbReference type="ARBA" id="ARBA00022598"/>
    </source>
</evidence>
<evidence type="ECO:0000256" key="8">
    <source>
        <dbReference type="ARBA" id="ARBA00022763"/>
    </source>
</evidence>
<feature type="binding site" evidence="14">
    <location>
        <position position="339"/>
    </location>
    <ligand>
        <name>ATP</name>
        <dbReference type="ChEBI" id="CHEBI:30616"/>
    </ligand>
</feature>
<comment type="cofactor">
    <cofactor evidence="14">
        <name>Mg(2+)</name>
        <dbReference type="ChEBI" id="CHEBI:18420"/>
    </cofactor>
</comment>
<organism evidence="17 18">
    <name type="scientific">Nanobdella aerobiophila</name>
    <dbReference type="NCBI Taxonomy" id="2586965"/>
    <lineage>
        <taxon>Archaea</taxon>
        <taxon>Nanobdellota</taxon>
        <taxon>Nanobdellia</taxon>
        <taxon>Nanobdellales</taxon>
        <taxon>Nanobdellaceae</taxon>
        <taxon>Nanobdella</taxon>
    </lineage>
</organism>
<feature type="binding site" evidence="14">
    <location>
        <position position="300"/>
    </location>
    <ligand>
        <name>ATP</name>
        <dbReference type="ChEBI" id="CHEBI:30616"/>
    </ligand>
</feature>
<evidence type="ECO:0000256" key="6">
    <source>
        <dbReference type="ARBA" id="ARBA00022723"/>
    </source>
</evidence>
<keyword evidence="4 14" id="KW-0132">Cell division</keyword>
<evidence type="ECO:0000256" key="15">
    <source>
        <dbReference type="RuleBase" id="RU004196"/>
    </source>
</evidence>
<dbReference type="PROSITE" id="PS50160">
    <property type="entry name" value="DNA_LIGASE_A3"/>
    <property type="match status" value="1"/>
</dbReference>
<dbReference type="PANTHER" id="PTHR45674">
    <property type="entry name" value="DNA LIGASE 1/3 FAMILY MEMBER"/>
    <property type="match status" value="1"/>
</dbReference>
<dbReference type="Gene3D" id="2.40.50.140">
    <property type="entry name" value="Nucleic acid-binding proteins"/>
    <property type="match status" value="1"/>
</dbReference>
<dbReference type="GO" id="GO:0003677">
    <property type="term" value="F:DNA binding"/>
    <property type="evidence" value="ECO:0007669"/>
    <property type="project" value="InterPro"/>
</dbReference>
<evidence type="ECO:0000259" key="16">
    <source>
        <dbReference type="PROSITE" id="PS50160"/>
    </source>
</evidence>
<sequence length="561" mass="64724">MEFERLANVFKNLEDKSERLVKVDILSKFILEIDKDSIKETFMLIGGNIFYPWEDKDTEIAEKLTIKALSIATGYDKQYIENLFVKTGDMGLVAEKLVLEKKQRSIFTKKLSIKDVYDTFRSIGLLGGEGAQDKKIRYLANLFVSSTPLEARYIARLSLEDLKIGVGEGIIIDSIAKAFNFRSEDIEKAYFILNDFGEVVKLILEKGSEAIYNISPILGRPIKVMLAIKADSAKEAFDVVGRPAMIEYKYDGFRVQIHKKGNEISLWTRRLENVTDQFPDVIEFIKECLPMDKDFLVEGEIVGYHDRKYLPFQKISQRIRRKYNIEKMVKEIPVVVRLFDIIYYDNSLLNVPFKERRDLLKSIVKEDENKISVSEGKITDSEEEANNFFNDAIRNGLEGIMFKKLDAKYQPGRRVGYMVKLKPVKESIDVVITGAEWGEGKRGGWLTSYIISILDRETGKLLEVGEVSSGLKEKKESEDDITFEDMTKILKPLIREEDGKMVKIIPKIVIEVLYDEIQKSPKYSSGFALRFPRFVRLRPDKSIEDIDDINRLYDLYRNQKS</sequence>
<feature type="binding site" evidence="14">
    <location>
        <position position="254"/>
    </location>
    <ligand>
        <name>ATP</name>
        <dbReference type="ChEBI" id="CHEBI:30616"/>
    </ligand>
</feature>
<dbReference type="InterPro" id="IPR016059">
    <property type="entry name" value="DNA_ligase_ATP-dep_CS"/>
</dbReference>
<keyword evidence="13 14" id="KW-0131">Cell cycle</keyword>
<dbReference type="InterPro" id="IPR012340">
    <property type="entry name" value="NA-bd_OB-fold"/>
</dbReference>
<comment type="function">
    <text evidence="14">DNA ligase that seals nicks in double-stranded DNA during DNA replication, DNA recombination and DNA repair.</text>
</comment>
<dbReference type="GeneID" id="74568567"/>
<dbReference type="InterPro" id="IPR022865">
    <property type="entry name" value="DNA_ligae_ATP-dep_bac/arc"/>
</dbReference>
<comment type="similarity">
    <text evidence="1 14 15">Belongs to the ATP-dependent DNA ligase family.</text>
</comment>
<dbReference type="Gene3D" id="1.10.3260.10">
    <property type="entry name" value="DNA ligase, ATP-dependent, N-terminal domain"/>
    <property type="match status" value="1"/>
</dbReference>
<dbReference type="InterPro" id="IPR012309">
    <property type="entry name" value="DNA_ligase_ATP-dep_C"/>
</dbReference>
<dbReference type="GO" id="GO:0071897">
    <property type="term" value="P:DNA biosynthetic process"/>
    <property type="evidence" value="ECO:0007669"/>
    <property type="project" value="InterPro"/>
</dbReference>
<dbReference type="Pfam" id="PF04679">
    <property type="entry name" value="DNA_ligase_A_C"/>
    <property type="match status" value="1"/>
</dbReference>
<dbReference type="GO" id="GO:0006310">
    <property type="term" value="P:DNA recombination"/>
    <property type="evidence" value="ECO:0007669"/>
    <property type="project" value="UniProtKB-UniRule"/>
</dbReference>
<dbReference type="InterPro" id="IPR050191">
    <property type="entry name" value="ATP-dep_DNA_ligase"/>
</dbReference>
<evidence type="ECO:0000313" key="18">
    <source>
        <dbReference type="Proteomes" id="UP001055553"/>
    </source>
</evidence>
<dbReference type="Gene3D" id="3.30.470.30">
    <property type="entry name" value="DNA ligase/mRNA capping enzyme"/>
    <property type="match status" value="1"/>
</dbReference>
<dbReference type="AlphaFoldDB" id="A0A915SYF6"/>
<feature type="binding site" evidence="14">
    <location>
        <position position="420"/>
    </location>
    <ligand>
        <name>ATP</name>
        <dbReference type="ChEBI" id="CHEBI:30616"/>
    </ligand>
</feature>
<dbReference type="Proteomes" id="UP001055553">
    <property type="component" value="Chromosome"/>
</dbReference>
<feature type="binding site" evidence="14">
    <location>
        <position position="269"/>
    </location>
    <ligand>
        <name>ATP</name>
        <dbReference type="ChEBI" id="CHEBI:30616"/>
    </ligand>
</feature>
<evidence type="ECO:0000256" key="2">
    <source>
        <dbReference type="ARBA" id="ARBA00013308"/>
    </source>
</evidence>
<comment type="catalytic activity">
    <reaction evidence="14">
        <text>ATP + (deoxyribonucleotide)n-3'-hydroxyl + 5'-phospho-(deoxyribonucleotide)m = (deoxyribonucleotide)n+m + AMP + diphosphate.</text>
        <dbReference type="EC" id="6.5.1.1"/>
    </reaction>
</comment>